<dbReference type="InterPro" id="IPR042099">
    <property type="entry name" value="ANL_N_sf"/>
</dbReference>
<dbReference type="Pfam" id="PF00501">
    <property type="entry name" value="AMP-binding"/>
    <property type="match status" value="1"/>
</dbReference>
<protein>
    <submittedName>
        <fullName evidence="3">Fatty-acyl-CoA synthase</fullName>
    </submittedName>
</protein>
<dbReference type="PANTHER" id="PTHR43767">
    <property type="entry name" value="LONG-CHAIN-FATTY-ACID--COA LIGASE"/>
    <property type="match status" value="1"/>
</dbReference>
<dbReference type="InterPro" id="IPR000873">
    <property type="entry name" value="AMP-dep_synth/lig_dom"/>
</dbReference>
<name>A0ABT1H3Q4_9NOCA</name>
<evidence type="ECO:0000259" key="2">
    <source>
        <dbReference type="Pfam" id="PF13193"/>
    </source>
</evidence>
<feature type="domain" description="AMP-binding enzyme C-terminal" evidence="2">
    <location>
        <begin position="447"/>
        <end position="526"/>
    </location>
</feature>
<keyword evidence="4" id="KW-1185">Reference proteome</keyword>
<sequence length="547" mass="59842">MKSTMQDMSLTVASILRHVTTNHATRRVITYMGDGPARTATYGEMEERCARLANALRRVGVTDDDRVATMLWNNQEHLEAYAAVPSMGAILHTLNIRLSPAQLQFVANHAEDKVVIVDSSLIPLLAPVLPGLTTVRVVLVTGDGDISSLEGGDVTVLRYEEALAAESSVFSWVDPDERSAAGMCYTSGTTGDPKGVVYSHRSVFLHSMAACTGNALALEEADRVLPIVPMFHASAWGLPYASLMAGAELLMPDRYLQAAPLADMIQTHRPTKAGAVPTIWNDVLQYGAANPDVDLSSIDLVACGGAPVPQSLIQGFRDRFDVQIMQAWGMTETSPLATSGRPPAGTSLEDEMSFRKRQGRSICGVEMRLVDDDGLLVPRDDKSVGELEVRGPWVTGSYHRLDDDDKFRDGWLRTGDVGHISPDGFLTLTDRTKDVIKSGGEWISSVELENLIMANPDVSEAAVVAMPDPRWQETALAVVVPAPGREVTADQLRTWFTENCPQEIPRWWIPRNWAFVDQVPRTSVGKFDKKVLRAQHERGELTVVVSD</sequence>
<dbReference type="InterPro" id="IPR045851">
    <property type="entry name" value="AMP-bd_C_sf"/>
</dbReference>
<dbReference type="InterPro" id="IPR025110">
    <property type="entry name" value="AMP-bd_C"/>
</dbReference>
<feature type="domain" description="AMP-dependent synthetase/ligase" evidence="1">
    <location>
        <begin position="21"/>
        <end position="398"/>
    </location>
</feature>
<dbReference type="PANTHER" id="PTHR43767:SF11">
    <property type="entry name" value="MEDIUM-CHAIN-FATTY-ACID--COA LIGASE"/>
    <property type="match status" value="1"/>
</dbReference>
<reference evidence="3 4" key="1">
    <citation type="submission" date="2022-06" db="EMBL/GenBank/DDBJ databases">
        <title>Genomic Encyclopedia of Archaeal and Bacterial Type Strains, Phase II (KMG-II): from individual species to whole genera.</title>
        <authorList>
            <person name="Goeker M."/>
        </authorList>
    </citation>
    <scope>NUCLEOTIDE SEQUENCE [LARGE SCALE GENOMIC DNA]</scope>
    <source>
        <strain evidence="3 4">DSM 45037</strain>
    </source>
</reference>
<dbReference type="Gene3D" id="3.30.300.30">
    <property type="match status" value="1"/>
</dbReference>
<organism evidence="3 4">
    <name type="scientific">Williamsia serinedens</name>
    <dbReference type="NCBI Taxonomy" id="391736"/>
    <lineage>
        <taxon>Bacteria</taxon>
        <taxon>Bacillati</taxon>
        <taxon>Actinomycetota</taxon>
        <taxon>Actinomycetes</taxon>
        <taxon>Mycobacteriales</taxon>
        <taxon>Nocardiaceae</taxon>
        <taxon>Williamsia</taxon>
    </lineage>
</organism>
<dbReference type="InterPro" id="IPR050237">
    <property type="entry name" value="ATP-dep_AMP-bd_enzyme"/>
</dbReference>
<dbReference type="Gene3D" id="3.40.50.12780">
    <property type="entry name" value="N-terminal domain of ligase-like"/>
    <property type="match status" value="1"/>
</dbReference>
<dbReference type="NCBIfam" id="NF004837">
    <property type="entry name" value="PRK06187.1"/>
    <property type="match status" value="1"/>
</dbReference>
<dbReference type="Proteomes" id="UP001205740">
    <property type="component" value="Unassembled WGS sequence"/>
</dbReference>
<evidence type="ECO:0000313" key="4">
    <source>
        <dbReference type="Proteomes" id="UP001205740"/>
    </source>
</evidence>
<dbReference type="CDD" id="cd12119">
    <property type="entry name" value="ttLC_FACS_AlkK_like"/>
    <property type="match status" value="1"/>
</dbReference>
<dbReference type="PROSITE" id="PS00455">
    <property type="entry name" value="AMP_BINDING"/>
    <property type="match status" value="1"/>
</dbReference>
<dbReference type="SUPFAM" id="SSF56801">
    <property type="entry name" value="Acetyl-CoA synthetase-like"/>
    <property type="match status" value="1"/>
</dbReference>
<dbReference type="RefSeq" id="WP_253655354.1">
    <property type="nucleotide sequence ID" value="NZ_BAAAOE010000001.1"/>
</dbReference>
<dbReference type="Pfam" id="PF13193">
    <property type="entry name" value="AMP-binding_C"/>
    <property type="match status" value="1"/>
</dbReference>
<dbReference type="InterPro" id="IPR020845">
    <property type="entry name" value="AMP-binding_CS"/>
</dbReference>
<evidence type="ECO:0000313" key="3">
    <source>
        <dbReference type="EMBL" id="MCP2161776.1"/>
    </source>
</evidence>
<dbReference type="EMBL" id="JAMTCG010000005">
    <property type="protein sequence ID" value="MCP2161776.1"/>
    <property type="molecule type" value="Genomic_DNA"/>
</dbReference>
<accession>A0ABT1H3Q4</accession>
<gene>
    <name evidence="3" type="ORF">LX12_002975</name>
</gene>
<evidence type="ECO:0000259" key="1">
    <source>
        <dbReference type="Pfam" id="PF00501"/>
    </source>
</evidence>
<comment type="caution">
    <text evidence="3">The sequence shown here is derived from an EMBL/GenBank/DDBJ whole genome shotgun (WGS) entry which is preliminary data.</text>
</comment>
<proteinExistence type="predicted"/>